<dbReference type="InterPro" id="IPR037066">
    <property type="entry name" value="Plug_dom_sf"/>
</dbReference>
<evidence type="ECO:0000256" key="14">
    <source>
        <dbReference type="SAM" id="SignalP"/>
    </source>
</evidence>
<reference evidence="17 18" key="1">
    <citation type="submission" date="2020-04" db="EMBL/GenBank/DDBJ databases">
        <title>Metagenomic profiling of ammonia- and methane-oxidizing microorganisms in a Dutch drinking water treatment plant.</title>
        <authorList>
            <person name="Poghosyan L."/>
            <person name="Leucker S."/>
        </authorList>
    </citation>
    <scope>NUCLEOTIDE SEQUENCE [LARGE SCALE GENOMIC DNA]</scope>
    <source>
        <strain evidence="17">S-RSF-IL-03</strain>
    </source>
</reference>
<evidence type="ECO:0000256" key="2">
    <source>
        <dbReference type="ARBA" id="ARBA00022448"/>
    </source>
</evidence>
<keyword evidence="4" id="KW-0410">Iron transport</keyword>
<evidence type="ECO:0000256" key="9">
    <source>
        <dbReference type="ARBA" id="ARBA00023077"/>
    </source>
</evidence>
<evidence type="ECO:0000256" key="10">
    <source>
        <dbReference type="ARBA" id="ARBA00023136"/>
    </source>
</evidence>
<evidence type="ECO:0000256" key="11">
    <source>
        <dbReference type="ARBA" id="ARBA00023237"/>
    </source>
</evidence>
<dbReference type="SUPFAM" id="SSF56935">
    <property type="entry name" value="Porins"/>
    <property type="match status" value="1"/>
</dbReference>
<dbReference type="AlphaFoldDB" id="A0A849SGA2"/>
<dbReference type="Gene3D" id="2.40.170.20">
    <property type="entry name" value="TonB-dependent receptor, beta-barrel domain"/>
    <property type="match status" value="1"/>
</dbReference>
<dbReference type="GO" id="GO:0015344">
    <property type="term" value="F:siderophore uptake transmembrane transporter activity"/>
    <property type="evidence" value="ECO:0007669"/>
    <property type="project" value="TreeGrafter"/>
</dbReference>
<dbReference type="Pfam" id="PF07715">
    <property type="entry name" value="Plug"/>
    <property type="match status" value="1"/>
</dbReference>
<dbReference type="GO" id="GO:0009279">
    <property type="term" value="C:cell outer membrane"/>
    <property type="evidence" value="ECO:0007669"/>
    <property type="project" value="UniProtKB-SubCell"/>
</dbReference>
<keyword evidence="7" id="KW-0408">Iron</keyword>
<keyword evidence="3 12" id="KW-1134">Transmembrane beta strand</keyword>
<organism evidence="17 18">
    <name type="scientific">Eiseniibacteriota bacterium</name>
    <dbReference type="NCBI Taxonomy" id="2212470"/>
    <lineage>
        <taxon>Bacteria</taxon>
        <taxon>Candidatus Eiseniibacteriota</taxon>
    </lineage>
</organism>
<feature type="chain" id="PRO_5032692015" evidence="14">
    <location>
        <begin position="26"/>
        <end position="683"/>
    </location>
</feature>
<dbReference type="EMBL" id="JABFRW010000052">
    <property type="protein sequence ID" value="NOT33491.1"/>
    <property type="molecule type" value="Genomic_DNA"/>
</dbReference>
<comment type="caution">
    <text evidence="17">The sequence shown here is derived from an EMBL/GenBank/DDBJ whole genome shotgun (WGS) entry which is preliminary data.</text>
</comment>
<evidence type="ECO:0000256" key="13">
    <source>
        <dbReference type="RuleBase" id="RU003357"/>
    </source>
</evidence>
<dbReference type="Proteomes" id="UP000580839">
    <property type="component" value="Unassembled WGS sequence"/>
</dbReference>
<evidence type="ECO:0000313" key="18">
    <source>
        <dbReference type="Proteomes" id="UP000580839"/>
    </source>
</evidence>
<evidence type="ECO:0000256" key="5">
    <source>
        <dbReference type="ARBA" id="ARBA00022692"/>
    </source>
</evidence>
<keyword evidence="8" id="KW-0406">Ion transport</keyword>
<evidence type="ECO:0000256" key="12">
    <source>
        <dbReference type="PROSITE-ProRule" id="PRU01360"/>
    </source>
</evidence>
<name>A0A849SGA2_UNCEI</name>
<proteinExistence type="inferred from homology"/>
<protein>
    <submittedName>
        <fullName evidence="17">TonB-dependent receptor</fullName>
    </submittedName>
</protein>
<dbReference type="PANTHER" id="PTHR32552:SF68">
    <property type="entry name" value="FERRICHROME OUTER MEMBRANE TRANSPORTER_PHAGE RECEPTOR"/>
    <property type="match status" value="1"/>
</dbReference>
<dbReference type="InterPro" id="IPR036942">
    <property type="entry name" value="Beta-barrel_TonB_sf"/>
</dbReference>
<accession>A0A849SGA2</accession>
<keyword evidence="6 14" id="KW-0732">Signal</keyword>
<comment type="similarity">
    <text evidence="12 13">Belongs to the TonB-dependent receptor family.</text>
</comment>
<feature type="signal peptide" evidence="14">
    <location>
        <begin position="1"/>
        <end position="25"/>
    </location>
</feature>
<evidence type="ECO:0000256" key="7">
    <source>
        <dbReference type="ARBA" id="ARBA00023004"/>
    </source>
</evidence>
<dbReference type="PANTHER" id="PTHR32552">
    <property type="entry name" value="FERRICHROME IRON RECEPTOR-RELATED"/>
    <property type="match status" value="1"/>
</dbReference>
<evidence type="ECO:0000313" key="17">
    <source>
        <dbReference type="EMBL" id="NOT33491.1"/>
    </source>
</evidence>
<keyword evidence="5 12" id="KW-0812">Transmembrane</keyword>
<dbReference type="CDD" id="cd01347">
    <property type="entry name" value="ligand_gated_channel"/>
    <property type="match status" value="1"/>
</dbReference>
<feature type="domain" description="TonB-dependent receptor plug" evidence="16">
    <location>
        <begin position="55"/>
        <end position="165"/>
    </location>
</feature>
<evidence type="ECO:0000256" key="3">
    <source>
        <dbReference type="ARBA" id="ARBA00022452"/>
    </source>
</evidence>
<feature type="domain" description="TonB-dependent receptor-like beta-barrel" evidence="15">
    <location>
        <begin position="261"/>
        <end position="649"/>
    </location>
</feature>
<comment type="subcellular location">
    <subcellularLocation>
        <location evidence="1 12">Cell outer membrane</location>
        <topology evidence="1 12">Multi-pass membrane protein</topology>
    </subcellularLocation>
</comment>
<evidence type="ECO:0000256" key="8">
    <source>
        <dbReference type="ARBA" id="ARBA00023065"/>
    </source>
</evidence>
<keyword evidence="10 12" id="KW-0472">Membrane</keyword>
<evidence type="ECO:0000259" key="15">
    <source>
        <dbReference type="Pfam" id="PF00593"/>
    </source>
</evidence>
<gene>
    <name evidence="17" type="ORF">HOP12_04890</name>
</gene>
<dbReference type="PROSITE" id="PS52016">
    <property type="entry name" value="TONB_DEPENDENT_REC_3"/>
    <property type="match status" value="1"/>
</dbReference>
<dbReference type="Gene3D" id="2.170.130.10">
    <property type="entry name" value="TonB-dependent receptor, plug domain"/>
    <property type="match status" value="1"/>
</dbReference>
<keyword evidence="2 12" id="KW-0813">Transport</keyword>
<dbReference type="InterPro" id="IPR039426">
    <property type="entry name" value="TonB-dep_rcpt-like"/>
</dbReference>
<dbReference type="InterPro" id="IPR012910">
    <property type="entry name" value="Plug_dom"/>
</dbReference>
<evidence type="ECO:0000256" key="6">
    <source>
        <dbReference type="ARBA" id="ARBA00022729"/>
    </source>
</evidence>
<keyword evidence="11 12" id="KW-0998">Cell outer membrane</keyword>
<sequence>MSAPRCMTTAAIACALACGSVATFAHPGHSDVVPDTQVVRLPEEIVSALRSTEDARRLPAATFVLKRGELVARADARVSTLLANLPGLYAYRTGPGGEPLTVDPRGFTANGEVSYLKVLVDGNDVRDLENGFVDWDWVPPADIERVEVIEGPGAWLYGDGAEGGIVNIVRRAPLQGLEPFARLRLGDFENRGGELGLRGGRGEWSGLVSGRGRDVEGWRDRSAEQMRGGSVSLRRPLGGPIGLTLDVRWLDAEREEPGSLTPEAFYADPAEAETPIDFTNQERSAVALTLTHSNVMGGELKLAPFARRELTEQIRTIFFDPSRHRSDGTSIGGELSWSRVFAPMQHALRLDLGYQVDRGELETEWDNREFFGFFPNRTAGTGTRLSHSLFSALRWDATPALVARAGLRGDWLSVEFEPDATSSPVPPEVPARTLSATSPFLAVTHALGDRAHAYASVSGAFHAPTLNQLFDPHAFPALFPPGYILISNGSLEPQRATSFEVGARWDDESGASAALTLYHVSVKDEIDFDVSTFQYGNIGKSLHQGALARVRCPLPMGLMAELDGTVSPTTIRDGSLDGNQINAVPKGHASGRLAWRCEDRFALDAGARWVARQFLDKENVYPLGEYTALDLGGSARVSRTRVSLRVLNLLDRRYADTGFLGAFGEERWIPAAPRTVVASLSFE</sequence>
<dbReference type="Pfam" id="PF00593">
    <property type="entry name" value="TonB_dep_Rec_b-barrel"/>
    <property type="match status" value="1"/>
</dbReference>
<evidence type="ECO:0000259" key="16">
    <source>
        <dbReference type="Pfam" id="PF07715"/>
    </source>
</evidence>
<dbReference type="InterPro" id="IPR000531">
    <property type="entry name" value="Beta-barrel_TonB"/>
</dbReference>
<keyword evidence="9 13" id="KW-0798">TonB box</keyword>
<keyword evidence="17" id="KW-0675">Receptor</keyword>
<evidence type="ECO:0000256" key="4">
    <source>
        <dbReference type="ARBA" id="ARBA00022496"/>
    </source>
</evidence>
<evidence type="ECO:0000256" key="1">
    <source>
        <dbReference type="ARBA" id="ARBA00004571"/>
    </source>
</evidence>